<reference evidence="2 3" key="1">
    <citation type="submission" date="2018-08" db="EMBL/GenBank/DDBJ databases">
        <title>Chitinophagaceae sp. K23C18032701, a novel bacterium isolated from forest soil.</title>
        <authorList>
            <person name="Wang C."/>
        </authorList>
    </citation>
    <scope>NUCLEOTIDE SEQUENCE [LARGE SCALE GENOMIC DNA]</scope>
    <source>
        <strain evidence="2 3">K23C18032701</strain>
    </source>
</reference>
<dbReference type="InterPro" id="IPR024173">
    <property type="entry name" value="Pesterase_MJ0037-like"/>
</dbReference>
<organism evidence="2 3">
    <name type="scientific">Deminuibacter soli</name>
    <dbReference type="NCBI Taxonomy" id="2291815"/>
    <lineage>
        <taxon>Bacteria</taxon>
        <taxon>Pseudomonadati</taxon>
        <taxon>Bacteroidota</taxon>
        <taxon>Chitinophagia</taxon>
        <taxon>Chitinophagales</taxon>
        <taxon>Chitinophagaceae</taxon>
        <taxon>Deminuibacter</taxon>
    </lineage>
</organism>
<dbReference type="EC" id="3.1.-.-" evidence="2"/>
<dbReference type="NCBIfam" id="TIGR04123">
    <property type="entry name" value="P_estr_lig_assc"/>
    <property type="match status" value="1"/>
</dbReference>
<dbReference type="OrthoDB" id="9795838at2"/>
<gene>
    <name evidence="2" type="primary">pdeM</name>
    <name evidence="2" type="ORF">DXN05_07510</name>
</gene>
<keyword evidence="2" id="KW-0255">Endonuclease</keyword>
<keyword evidence="3" id="KW-1185">Reference proteome</keyword>
<dbReference type="SUPFAM" id="SSF56300">
    <property type="entry name" value="Metallo-dependent phosphatases"/>
    <property type="match status" value="1"/>
</dbReference>
<dbReference type="InterPro" id="IPR029052">
    <property type="entry name" value="Metallo-depent_PP-like"/>
</dbReference>
<evidence type="ECO:0000259" key="1">
    <source>
        <dbReference type="Pfam" id="PF00149"/>
    </source>
</evidence>
<dbReference type="RefSeq" id="WP_116846622.1">
    <property type="nucleotide sequence ID" value="NZ_QTJU01000002.1"/>
</dbReference>
<keyword evidence="2" id="KW-0378">Hydrolase</keyword>
<dbReference type="Gene3D" id="3.60.21.10">
    <property type="match status" value="1"/>
</dbReference>
<dbReference type="Pfam" id="PF00149">
    <property type="entry name" value="Metallophos"/>
    <property type="match status" value="1"/>
</dbReference>
<evidence type="ECO:0000313" key="3">
    <source>
        <dbReference type="Proteomes" id="UP000261284"/>
    </source>
</evidence>
<comment type="caution">
    <text evidence="2">The sequence shown here is derived from an EMBL/GenBank/DDBJ whole genome shotgun (WGS) entry which is preliminary data.</text>
</comment>
<keyword evidence="2" id="KW-0436">Ligase</keyword>
<keyword evidence="2" id="KW-0540">Nuclease</keyword>
<dbReference type="PANTHER" id="PTHR39323:SF1">
    <property type="entry name" value="BLR1149 PROTEIN"/>
    <property type="match status" value="1"/>
</dbReference>
<dbReference type="GO" id="GO:0016787">
    <property type="term" value="F:hydrolase activity"/>
    <property type="evidence" value="ECO:0007669"/>
    <property type="project" value="UniProtKB-KW"/>
</dbReference>
<dbReference type="GO" id="GO:0016874">
    <property type="term" value="F:ligase activity"/>
    <property type="evidence" value="ECO:0007669"/>
    <property type="project" value="UniProtKB-KW"/>
</dbReference>
<dbReference type="PANTHER" id="PTHR39323">
    <property type="entry name" value="BLR1149 PROTEIN"/>
    <property type="match status" value="1"/>
</dbReference>
<accession>A0A3E1NL38</accession>
<protein>
    <submittedName>
        <fullName evidence="2">Ligase-associated DNA damage response endonuclease PdeM</fullName>
        <ecNumber evidence="2">3.1.-.-</ecNumber>
    </submittedName>
</protein>
<dbReference type="InterPro" id="IPR004843">
    <property type="entry name" value="Calcineurin-like_PHP"/>
</dbReference>
<dbReference type="GO" id="GO:0004519">
    <property type="term" value="F:endonuclease activity"/>
    <property type="evidence" value="ECO:0007669"/>
    <property type="project" value="UniProtKB-KW"/>
</dbReference>
<dbReference type="Proteomes" id="UP000261284">
    <property type="component" value="Unassembled WGS sequence"/>
</dbReference>
<dbReference type="InterPro" id="IPR026336">
    <property type="entry name" value="PdeM-like"/>
</dbReference>
<name>A0A3E1NL38_9BACT</name>
<proteinExistence type="predicted"/>
<dbReference type="PIRSF" id="PIRSF000887">
    <property type="entry name" value="Pesterase_MJ0037"/>
    <property type="match status" value="1"/>
</dbReference>
<feature type="domain" description="Calcineurin-like phosphoesterase" evidence="1">
    <location>
        <begin position="30"/>
        <end position="149"/>
    </location>
</feature>
<dbReference type="EMBL" id="QTJU01000002">
    <property type="protein sequence ID" value="RFM28632.1"/>
    <property type="molecule type" value="Genomic_DNA"/>
</dbReference>
<dbReference type="AlphaFoldDB" id="A0A3E1NL38"/>
<sequence length="217" mass="24552">MFLPVSHHIRNNTFWLSSERCIYWEQGEALIVSDLHIGKTGHFRKAGIAVPQAVLKHDLQRLFNHIQHYRPKELIIVGDLFHSRENLEMDLFIRWRNDLPGVQFTLVKGNHDILPESWYGNAGISTVSGIHTTGGLAFTHDPVDSVTTSSHYTFTGHLHPGVRISGMGRQTLSFPCYYFGEQYAVLPAFSQFTGLAHIEARPNDKLFAIVNQSVIAM</sequence>
<evidence type="ECO:0000313" key="2">
    <source>
        <dbReference type="EMBL" id="RFM28632.1"/>
    </source>
</evidence>